<feature type="domain" description="AIG1-type G" evidence="4">
    <location>
        <begin position="1"/>
        <end position="203"/>
    </location>
</feature>
<dbReference type="Pfam" id="PF04548">
    <property type="entry name" value="AIG1"/>
    <property type="match status" value="1"/>
</dbReference>
<protein>
    <recommendedName>
        <fullName evidence="4">AIG1-type G domain-containing protein</fullName>
    </recommendedName>
</protein>
<dbReference type="GO" id="GO:0005525">
    <property type="term" value="F:GTP binding"/>
    <property type="evidence" value="ECO:0007669"/>
    <property type="project" value="UniProtKB-KW"/>
</dbReference>
<dbReference type="SUPFAM" id="SSF52540">
    <property type="entry name" value="P-loop containing nucleoside triphosphate hydrolases"/>
    <property type="match status" value="1"/>
</dbReference>
<comment type="similarity">
    <text evidence="1">Belongs to the TRAFAC class TrmE-Era-EngA-EngB-Septin-like GTPase superfamily. AIG1/Toc34/Toc159-like paraseptin GTPase family. IAN subfamily.</text>
</comment>
<keyword evidence="3" id="KW-0342">GTP-binding</keyword>
<dbReference type="AlphaFoldDB" id="A0A8W8LYK1"/>
<name>A0A8W8LYK1_MAGGI</name>
<evidence type="ECO:0000313" key="5">
    <source>
        <dbReference type="EnsemblMetazoa" id="G30347.1:cds"/>
    </source>
</evidence>
<evidence type="ECO:0000256" key="2">
    <source>
        <dbReference type="ARBA" id="ARBA00022741"/>
    </source>
</evidence>
<dbReference type="InterPro" id="IPR027417">
    <property type="entry name" value="P-loop_NTPase"/>
</dbReference>
<dbReference type="PANTHER" id="PTHR10903:SF188">
    <property type="entry name" value="GTPASE IMAP FAMILY MEMBER 2-LIKE-RELATED"/>
    <property type="match status" value="1"/>
</dbReference>
<organism evidence="5 6">
    <name type="scientific">Magallana gigas</name>
    <name type="common">Pacific oyster</name>
    <name type="synonym">Crassostrea gigas</name>
    <dbReference type="NCBI Taxonomy" id="29159"/>
    <lineage>
        <taxon>Eukaryota</taxon>
        <taxon>Metazoa</taxon>
        <taxon>Spiralia</taxon>
        <taxon>Lophotrochozoa</taxon>
        <taxon>Mollusca</taxon>
        <taxon>Bivalvia</taxon>
        <taxon>Autobranchia</taxon>
        <taxon>Pteriomorphia</taxon>
        <taxon>Ostreida</taxon>
        <taxon>Ostreoidea</taxon>
        <taxon>Ostreidae</taxon>
        <taxon>Magallana</taxon>
    </lineage>
</organism>
<dbReference type="InterPro" id="IPR045058">
    <property type="entry name" value="GIMA/IAN/Toc"/>
</dbReference>
<dbReference type="InterPro" id="IPR006703">
    <property type="entry name" value="G_AIG1"/>
</dbReference>
<proteinExistence type="inferred from homology"/>
<evidence type="ECO:0000259" key="4">
    <source>
        <dbReference type="PROSITE" id="PS51720"/>
    </source>
</evidence>
<evidence type="ECO:0000256" key="1">
    <source>
        <dbReference type="ARBA" id="ARBA00008535"/>
    </source>
</evidence>
<dbReference type="EnsemblMetazoa" id="G30347.1">
    <property type="protein sequence ID" value="G30347.1:cds"/>
    <property type="gene ID" value="G30347"/>
</dbReference>
<dbReference type="PROSITE" id="PS51720">
    <property type="entry name" value="G_AIG1"/>
    <property type="match status" value="1"/>
</dbReference>
<evidence type="ECO:0000313" key="6">
    <source>
        <dbReference type="Proteomes" id="UP000005408"/>
    </source>
</evidence>
<evidence type="ECO:0000256" key="3">
    <source>
        <dbReference type="ARBA" id="ARBA00023134"/>
    </source>
</evidence>
<sequence>SATGNTILGEEKFSTDSSFISCTSKPQKESCKHNGQIFEVIDTPGLYDTSKTEELVKRDLKLCLEMTSPGPHMFLVIMSVGRITEQEKYTLKYMSEMFGDEDFLNHTILVITRKEDLDPERNSDDEDDDYDVSDELKTFIYDSEDLTRIVKQCGDRCLAISNSGLVHSSNRRGEAQRIIQSAYELIDQNKGVCYSNFMFKELKRRQEILRRENEFREQRLTE</sequence>
<dbReference type="Proteomes" id="UP000005408">
    <property type="component" value="Unassembled WGS sequence"/>
</dbReference>
<keyword evidence="6" id="KW-1185">Reference proteome</keyword>
<keyword evidence="2" id="KW-0547">Nucleotide-binding</keyword>
<reference evidence="5" key="1">
    <citation type="submission" date="2022-08" db="UniProtKB">
        <authorList>
            <consortium name="EnsemblMetazoa"/>
        </authorList>
    </citation>
    <scope>IDENTIFICATION</scope>
    <source>
        <strain evidence="5">05x7-T-G4-1.051#20</strain>
    </source>
</reference>
<dbReference type="Gene3D" id="3.40.50.300">
    <property type="entry name" value="P-loop containing nucleotide triphosphate hydrolases"/>
    <property type="match status" value="1"/>
</dbReference>
<accession>A0A8W8LYK1</accession>
<dbReference type="PANTHER" id="PTHR10903">
    <property type="entry name" value="GTPASE, IMAP FAMILY MEMBER-RELATED"/>
    <property type="match status" value="1"/>
</dbReference>